<dbReference type="InParanoid" id="A0A420XMP2"/>
<reference evidence="4 5" key="1">
    <citation type="submission" date="2018-10" db="EMBL/GenBank/DDBJ databases">
        <title>Genomic Encyclopedia of Archaeal and Bacterial Type Strains, Phase II (KMG-II): from individual species to whole genera.</title>
        <authorList>
            <person name="Goeker M."/>
        </authorList>
    </citation>
    <scope>NUCLEOTIDE SEQUENCE [LARGE SCALE GENOMIC DNA]</scope>
    <source>
        <strain evidence="4 5">RP-AC37</strain>
    </source>
</reference>
<accession>A0A420XMP2</accession>
<sequence length="449" mass="47012">MRRASHVRLLLGLATLLAVLALAPPTGAPQPAALELPVSAPVPRTAFGMNQVDPAAWPSVPVGALRLWDSGTAWPDLEPARGTWDWSRLDAYVDAATAHGAPVLLTLGQSPQWASARPGDPSPYGGTTTPAEPAGASDWTDYVRAVVTRYRGRIEAYETWNEPNLRSFYTGSPQTLAALSSAAAAVVHEVDPRARVVTPGVAWTSPGGPEWFDAFLAAGGASGADVVGFHAYPREGWAPEQLADVAADVRARAVAGGAHLPLWDTETGWGHTSPTDPHPWLVPTADGPGLVARTYLALVAAQVPRVYWYGFTNKAVGLWLTGDDGRTLSGAGTAWAQAARWVAGARPGPYGPDGSGTWRLELGYDDLDGRGERPGRLGAVRRGAGDRTGAHDRAAPPRRLAGGGRPRGGGARDGRAGAARPALRSCSSERSGMTCDTPRLARHGRGTTG</sequence>
<organism evidence="4 5">
    <name type="scientific">Motilibacter peucedani</name>
    <dbReference type="NCBI Taxonomy" id="598650"/>
    <lineage>
        <taxon>Bacteria</taxon>
        <taxon>Bacillati</taxon>
        <taxon>Actinomycetota</taxon>
        <taxon>Actinomycetes</taxon>
        <taxon>Motilibacterales</taxon>
        <taxon>Motilibacteraceae</taxon>
        <taxon>Motilibacter</taxon>
    </lineage>
</organism>
<evidence type="ECO:0000313" key="4">
    <source>
        <dbReference type="EMBL" id="RKS72548.1"/>
    </source>
</evidence>
<feature type="domain" description="Asl1-like glycosyl hydrolase catalytic" evidence="3">
    <location>
        <begin position="157"/>
        <end position="271"/>
    </location>
</feature>
<dbReference type="SUPFAM" id="SSF51445">
    <property type="entry name" value="(Trans)glycosidases"/>
    <property type="match status" value="1"/>
</dbReference>
<dbReference type="Pfam" id="PF11790">
    <property type="entry name" value="Glyco_hydro_cc"/>
    <property type="match status" value="1"/>
</dbReference>
<dbReference type="PANTHER" id="PTHR12631:SF10">
    <property type="entry name" value="BETA-XYLOSIDASE-LIKE PROTEIN-RELATED"/>
    <property type="match status" value="1"/>
</dbReference>
<gene>
    <name evidence="4" type="ORF">CLV35_2795</name>
</gene>
<dbReference type="OrthoDB" id="7180791at2"/>
<name>A0A420XMP2_9ACTN</name>
<dbReference type="Gene3D" id="3.20.20.80">
    <property type="entry name" value="Glycosidases"/>
    <property type="match status" value="1"/>
</dbReference>
<evidence type="ECO:0000256" key="2">
    <source>
        <dbReference type="SAM" id="SignalP"/>
    </source>
</evidence>
<feature type="signal peptide" evidence="2">
    <location>
        <begin position="1"/>
        <end position="28"/>
    </location>
</feature>
<feature type="chain" id="PRO_5038951172" evidence="2">
    <location>
        <begin position="29"/>
        <end position="449"/>
    </location>
</feature>
<feature type="compositionally biased region" description="Basic and acidic residues" evidence="1">
    <location>
        <begin position="383"/>
        <end position="395"/>
    </location>
</feature>
<evidence type="ECO:0000259" key="3">
    <source>
        <dbReference type="Pfam" id="PF11790"/>
    </source>
</evidence>
<dbReference type="InterPro" id="IPR024655">
    <property type="entry name" value="Asl1_glyco_hydro_catalytic"/>
</dbReference>
<evidence type="ECO:0000256" key="1">
    <source>
        <dbReference type="SAM" id="MobiDB-lite"/>
    </source>
</evidence>
<proteinExistence type="predicted"/>
<feature type="region of interest" description="Disordered" evidence="1">
    <location>
        <begin position="112"/>
        <end position="136"/>
    </location>
</feature>
<dbReference type="PANTHER" id="PTHR12631">
    <property type="entry name" value="ALPHA-L-IDURONIDASE"/>
    <property type="match status" value="1"/>
</dbReference>
<dbReference type="EMBL" id="RBWV01000013">
    <property type="protein sequence ID" value="RKS72548.1"/>
    <property type="molecule type" value="Genomic_DNA"/>
</dbReference>
<dbReference type="InterPro" id="IPR051923">
    <property type="entry name" value="Glycosyl_Hydrolase_39"/>
</dbReference>
<comment type="caution">
    <text evidence="4">The sequence shown here is derived from an EMBL/GenBank/DDBJ whole genome shotgun (WGS) entry which is preliminary data.</text>
</comment>
<dbReference type="InterPro" id="IPR017853">
    <property type="entry name" value="GH"/>
</dbReference>
<keyword evidence="2" id="KW-0732">Signal</keyword>
<dbReference type="RefSeq" id="WP_121194076.1">
    <property type="nucleotide sequence ID" value="NZ_RBWV01000013.1"/>
</dbReference>
<dbReference type="GO" id="GO:0004553">
    <property type="term" value="F:hydrolase activity, hydrolyzing O-glycosyl compounds"/>
    <property type="evidence" value="ECO:0007669"/>
    <property type="project" value="TreeGrafter"/>
</dbReference>
<keyword evidence="5" id="KW-1185">Reference proteome</keyword>
<evidence type="ECO:0000313" key="5">
    <source>
        <dbReference type="Proteomes" id="UP000281955"/>
    </source>
</evidence>
<protein>
    <submittedName>
        <fullName evidence="4">Cellulase (Glycosyl hydrolase family 5)</fullName>
    </submittedName>
</protein>
<keyword evidence="4" id="KW-0378">Hydrolase</keyword>
<feature type="region of interest" description="Disordered" evidence="1">
    <location>
        <begin position="369"/>
        <end position="449"/>
    </location>
</feature>
<feature type="compositionally biased region" description="Basic residues" evidence="1">
    <location>
        <begin position="440"/>
        <end position="449"/>
    </location>
</feature>
<dbReference type="AlphaFoldDB" id="A0A420XMP2"/>
<dbReference type="Proteomes" id="UP000281955">
    <property type="component" value="Unassembled WGS sequence"/>
</dbReference>